<dbReference type="SUPFAM" id="SSF53474">
    <property type="entry name" value="alpha/beta-Hydrolases"/>
    <property type="match status" value="1"/>
</dbReference>
<dbReference type="InterPro" id="IPR051044">
    <property type="entry name" value="MAG_DAG_Lipase"/>
</dbReference>
<dbReference type="Proteomes" id="UP000199205">
    <property type="component" value="Unassembled WGS sequence"/>
</dbReference>
<evidence type="ECO:0000259" key="1">
    <source>
        <dbReference type="Pfam" id="PF12146"/>
    </source>
</evidence>
<protein>
    <submittedName>
        <fullName evidence="2">Lysophospholipase</fullName>
    </submittedName>
</protein>
<evidence type="ECO:0000313" key="3">
    <source>
        <dbReference type="Proteomes" id="UP000199205"/>
    </source>
</evidence>
<dbReference type="Gene3D" id="3.40.50.1820">
    <property type="entry name" value="alpha/beta hydrolase"/>
    <property type="match status" value="1"/>
</dbReference>
<evidence type="ECO:0000313" key="2">
    <source>
        <dbReference type="EMBL" id="SCB19646.1"/>
    </source>
</evidence>
<dbReference type="AlphaFoldDB" id="A0A1C3UVV4"/>
<name>A0A1C3UVV4_9HYPH</name>
<dbReference type="Pfam" id="PF12146">
    <property type="entry name" value="Hydrolase_4"/>
    <property type="match status" value="1"/>
</dbReference>
<reference evidence="2 3" key="1">
    <citation type="submission" date="2016-08" db="EMBL/GenBank/DDBJ databases">
        <authorList>
            <person name="Seilhamer J.J."/>
        </authorList>
    </citation>
    <scope>NUCLEOTIDE SEQUENCE [LARGE SCALE GENOMIC DNA]</scope>
    <source>
        <strain evidence="2 3">P1-7</strain>
    </source>
</reference>
<proteinExistence type="predicted"/>
<gene>
    <name evidence="2" type="ORF">GA0061101_103429</name>
</gene>
<dbReference type="PANTHER" id="PTHR11614">
    <property type="entry name" value="PHOSPHOLIPASE-RELATED"/>
    <property type="match status" value="1"/>
</dbReference>
<dbReference type="EMBL" id="FMAF01000003">
    <property type="protein sequence ID" value="SCB19646.1"/>
    <property type="molecule type" value="Genomic_DNA"/>
</dbReference>
<dbReference type="InterPro" id="IPR029058">
    <property type="entry name" value="AB_hydrolase_fold"/>
</dbReference>
<feature type="domain" description="Serine aminopeptidase S33" evidence="1">
    <location>
        <begin position="74"/>
        <end position="326"/>
    </location>
</feature>
<dbReference type="InterPro" id="IPR022742">
    <property type="entry name" value="Hydrolase_4"/>
</dbReference>
<accession>A0A1C3UVV4</accession>
<organism evidence="2 3">
    <name type="scientific">Rhizobium lusitanum</name>
    <dbReference type="NCBI Taxonomy" id="293958"/>
    <lineage>
        <taxon>Bacteria</taxon>
        <taxon>Pseudomonadati</taxon>
        <taxon>Pseudomonadota</taxon>
        <taxon>Alphaproteobacteria</taxon>
        <taxon>Hyphomicrobiales</taxon>
        <taxon>Rhizobiaceae</taxon>
        <taxon>Rhizobium/Agrobacterium group</taxon>
        <taxon>Rhizobium</taxon>
    </lineage>
</organism>
<sequence length="356" mass="39929">MEGYRGQQTCCNSPNLRYPLEVSHLSARRDIAMDSILYSTADNPVPENRTEGFFESFDGCKLRYAVFRCEQPVAKGTVVLLQGRNEFIEKYFETIRDLTAKGLWVATFDLRGQGGSERLLKDPLRGHIRRFSDYEHDLTAFLDKIVLPDTRLPFFLLAHSTGGLIALSAAPRLATRIERMVLSAPFIGLTGHGVSPGLIRFLSGAVSGVGLGRMQFSKKFKERPFGENPLTTDEQRYRRNVGIGEAYPQLSLGPPTARWLSQAFHAIERVNRPEHLFSIPIPTVLIAPTRDGVVPYVDQERLSRYFRAAQLVPIHGAKHEILQERDIYRNQALAAIHAFIPGSDAETTAYEVEAEA</sequence>